<dbReference type="UniPathway" id="UPA00109">
    <property type="reaction ID" value="UER00188"/>
</dbReference>
<dbReference type="Pfam" id="PF02887">
    <property type="entry name" value="PK_C"/>
    <property type="match status" value="1"/>
</dbReference>
<evidence type="ECO:0000256" key="14">
    <source>
        <dbReference type="RuleBase" id="RU000504"/>
    </source>
</evidence>
<feature type="domain" description="Pyruvate kinase C-terminal" evidence="16">
    <location>
        <begin position="363"/>
        <end position="475"/>
    </location>
</feature>
<dbReference type="NCBIfam" id="NF004491">
    <property type="entry name" value="PRK05826.1"/>
    <property type="match status" value="1"/>
</dbReference>
<evidence type="ECO:0000256" key="1">
    <source>
        <dbReference type="ARBA" id="ARBA00001958"/>
    </source>
</evidence>
<keyword evidence="11 14" id="KW-0324">Glycolysis</keyword>
<dbReference type="Proteomes" id="UP000178726">
    <property type="component" value="Unassembled WGS sequence"/>
</dbReference>
<dbReference type="PANTHER" id="PTHR11817">
    <property type="entry name" value="PYRUVATE KINASE"/>
    <property type="match status" value="1"/>
</dbReference>
<protein>
    <recommendedName>
        <fullName evidence="4 13">Pyruvate kinase</fullName>
        <ecNumber evidence="4 13">2.7.1.40</ecNumber>
    </recommendedName>
</protein>
<dbReference type="GO" id="GO:0016301">
    <property type="term" value="F:kinase activity"/>
    <property type="evidence" value="ECO:0007669"/>
    <property type="project" value="UniProtKB-KW"/>
</dbReference>
<evidence type="ECO:0000259" key="15">
    <source>
        <dbReference type="Pfam" id="PF00224"/>
    </source>
</evidence>
<evidence type="ECO:0000256" key="4">
    <source>
        <dbReference type="ARBA" id="ARBA00012142"/>
    </source>
</evidence>
<dbReference type="InterPro" id="IPR040442">
    <property type="entry name" value="Pyrv_kinase-like_dom_sf"/>
</dbReference>
<keyword evidence="5 14" id="KW-0808">Transferase</keyword>
<evidence type="ECO:0000256" key="9">
    <source>
        <dbReference type="ARBA" id="ARBA00022840"/>
    </source>
</evidence>
<dbReference type="InterPro" id="IPR015793">
    <property type="entry name" value="Pyrv_Knase_brl"/>
</dbReference>
<dbReference type="GO" id="GO:0004743">
    <property type="term" value="F:pyruvate kinase activity"/>
    <property type="evidence" value="ECO:0007669"/>
    <property type="project" value="UniProtKB-UniRule"/>
</dbReference>
<dbReference type="Gene3D" id="2.40.33.10">
    <property type="entry name" value="PK beta-barrel domain-like"/>
    <property type="match status" value="1"/>
</dbReference>
<keyword evidence="8 14" id="KW-0418">Kinase</keyword>
<dbReference type="InterPro" id="IPR015806">
    <property type="entry name" value="Pyrv_Knase_insert_dom_sf"/>
</dbReference>
<dbReference type="PROSITE" id="PS00110">
    <property type="entry name" value="PYRUVATE_KINASE"/>
    <property type="match status" value="1"/>
</dbReference>
<keyword evidence="7" id="KW-0547">Nucleotide-binding</keyword>
<keyword evidence="9" id="KW-0067">ATP-binding</keyword>
<dbReference type="NCBIfam" id="TIGR01064">
    <property type="entry name" value="pyruv_kin"/>
    <property type="match status" value="1"/>
</dbReference>
<dbReference type="AlphaFoldDB" id="A0A1F6N941"/>
<dbReference type="STRING" id="1798689.A3I29_03065"/>
<evidence type="ECO:0000259" key="16">
    <source>
        <dbReference type="Pfam" id="PF02887"/>
    </source>
</evidence>
<dbReference type="InterPro" id="IPR001697">
    <property type="entry name" value="Pyr_Knase"/>
</dbReference>
<proteinExistence type="inferred from homology"/>
<evidence type="ECO:0000256" key="10">
    <source>
        <dbReference type="ARBA" id="ARBA00022842"/>
    </source>
</evidence>
<dbReference type="Gene3D" id="3.40.1380.20">
    <property type="entry name" value="Pyruvate kinase, C-terminal domain"/>
    <property type="match status" value="1"/>
</dbReference>
<comment type="cofactor">
    <cofactor evidence="1">
        <name>K(+)</name>
        <dbReference type="ChEBI" id="CHEBI:29103"/>
    </cofactor>
</comment>
<evidence type="ECO:0000256" key="2">
    <source>
        <dbReference type="ARBA" id="ARBA00004997"/>
    </source>
</evidence>
<dbReference type="EMBL" id="MFQK01000046">
    <property type="protein sequence ID" value="OGH80466.1"/>
    <property type="molecule type" value="Genomic_DNA"/>
</dbReference>
<evidence type="ECO:0000256" key="3">
    <source>
        <dbReference type="ARBA" id="ARBA00008663"/>
    </source>
</evidence>
<reference evidence="17 18" key="1">
    <citation type="journal article" date="2016" name="Nat. Commun.">
        <title>Thousands of microbial genomes shed light on interconnected biogeochemical processes in an aquifer system.</title>
        <authorList>
            <person name="Anantharaman K."/>
            <person name="Brown C.T."/>
            <person name="Hug L.A."/>
            <person name="Sharon I."/>
            <person name="Castelle C.J."/>
            <person name="Probst A.J."/>
            <person name="Thomas B.C."/>
            <person name="Singh A."/>
            <person name="Wilkins M.J."/>
            <person name="Karaoz U."/>
            <person name="Brodie E.L."/>
            <person name="Williams K.H."/>
            <person name="Hubbard S.S."/>
            <person name="Banfield J.F."/>
        </authorList>
    </citation>
    <scope>NUCLEOTIDE SEQUENCE [LARGE SCALE GENOMIC DNA]</scope>
</reference>
<dbReference type="InterPro" id="IPR015813">
    <property type="entry name" value="Pyrv/PenolPyrv_kinase-like_dom"/>
</dbReference>
<evidence type="ECO:0000313" key="17">
    <source>
        <dbReference type="EMBL" id="OGH80466.1"/>
    </source>
</evidence>
<keyword evidence="6" id="KW-0479">Metal-binding</keyword>
<keyword evidence="10 14" id="KW-0460">Magnesium</keyword>
<dbReference type="InterPro" id="IPR036918">
    <property type="entry name" value="Pyrv_Knase_C_sf"/>
</dbReference>
<comment type="caution">
    <text evidence="17">The sequence shown here is derived from an EMBL/GenBank/DDBJ whole genome shotgun (WGS) entry which is preliminary data.</text>
</comment>
<gene>
    <name evidence="17" type="ORF">A3I29_03065</name>
</gene>
<dbReference type="GO" id="GO:0000287">
    <property type="term" value="F:magnesium ion binding"/>
    <property type="evidence" value="ECO:0007669"/>
    <property type="project" value="UniProtKB-UniRule"/>
</dbReference>
<keyword evidence="12 17" id="KW-0670">Pyruvate</keyword>
<evidence type="ECO:0000256" key="7">
    <source>
        <dbReference type="ARBA" id="ARBA00022741"/>
    </source>
</evidence>
<dbReference type="PRINTS" id="PR01050">
    <property type="entry name" value="PYRUVTKNASE"/>
</dbReference>
<comment type="similarity">
    <text evidence="3 14">Belongs to the pyruvate kinase family.</text>
</comment>
<evidence type="ECO:0000256" key="13">
    <source>
        <dbReference type="NCBIfam" id="TIGR01064"/>
    </source>
</evidence>
<organism evidence="17 18">
    <name type="scientific">Candidatus Magasanikbacteria bacterium RIFCSPLOWO2_02_FULL_44_11</name>
    <dbReference type="NCBI Taxonomy" id="1798689"/>
    <lineage>
        <taxon>Bacteria</taxon>
        <taxon>Candidatus Magasanikiibacteriota</taxon>
    </lineage>
</organism>
<feature type="domain" description="Pyruvate kinase barrel" evidence="15">
    <location>
        <begin position="3"/>
        <end position="330"/>
    </location>
</feature>
<evidence type="ECO:0000256" key="5">
    <source>
        <dbReference type="ARBA" id="ARBA00022679"/>
    </source>
</evidence>
<evidence type="ECO:0000256" key="12">
    <source>
        <dbReference type="ARBA" id="ARBA00023317"/>
    </source>
</evidence>
<dbReference type="GO" id="GO:0030955">
    <property type="term" value="F:potassium ion binding"/>
    <property type="evidence" value="ECO:0007669"/>
    <property type="project" value="UniProtKB-UniRule"/>
</dbReference>
<dbReference type="InterPro" id="IPR011037">
    <property type="entry name" value="Pyrv_Knase-like_insert_dom_sf"/>
</dbReference>
<evidence type="ECO:0000256" key="11">
    <source>
        <dbReference type="ARBA" id="ARBA00023152"/>
    </source>
</evidence>
<dbReference type="EC" id="2.7.1.40" evidence="4 13"/>
<dbReference type="GO" id="GO:0005524">
    <property type="term" value="F:ATP binding"/>
    <property type="evidence" value="ECO:0007669"/>
    <property type="project" value="UniProtKB-KW"/>
</dbReference>
<dbReference type="InterPro" id="IPR018209">
    <property type="entry name" value="Pyrv_Knase_AS"/>
</dbReference>
<dbReference type="FunFam" id="2.40.33.10:FF:000001">
    <property type="entry name" value="Pyruvate kinase"/>
    <property type="match status" value="1"/>
</dbReference>
<dbReference type="Gene3D" id="3.20.20.60">
    <property type="entry name" value="Phosphoenolpyruvate-binding domains"/>
    <property type="match status" value="1"/>
</dbReference>
<evidence type="ECO:0000256" key="8">
    <source>
        <dbReference type="ARBA" id="ARBA00022777"/>
    </source>
</evidence>
<comment type="catalytic activity">
    <reaction evidence="14">
        <text>pyruvate + ATP = phosphoenolpyruvate + ADP + H(+)</text>
        <dbReference type="Rhea" id="RHEA:18157"/>
        <dbReference type="ChEBI" id="CHEBI:15361"/>
        <dbReference type="ChEBI" id="CHEBI:15378"/>
        <dbReference type="ChEBI" id="CHEBI:30616"/>
        <dbReference type="ChEBI" id="CHEBI:58702"/>
        <dbReference type="ChEBI" id="CHEBI:456216"/>
        <dbReference type="EC" id="2.7.1.40"/>
    </reaction>
</comment>
<evidence type="ECO:0000313" key="18">
    <source>
        <dbReference type="Proteomes" id="UP000178726"/>
    </source>
</evidence>
<evidence type="ECO:0000256" key="6">
    <source>
        <dbReference type="ARBA" id="ARBA00022723"/>
    </source>
</evidence>
<name>A0A1F6N941_9BACT</name>
<dbReference type="Pfam" id="PF00224">
    <property type="entry name" value="PK"/>
    <property type="match status" value="1"/>
</dbReference>
<dbReference type="SUPFAM" id="SSF51621">
    <property type="entry name" value="Phosphoenolpyruvate/pyruvate domain"/>
    <property type="match status" value="1"/>
</dbReference>
<comment type="pathway">
    <text evidence="2 14">Carbohydrate degradation; glycolysis; pyruvate from D-glyceraldehyde 3-phosphate: step 5/5.</text>
</comment>
<sequence>MFKHTKIGVTVGPSCADIGTIEAMVEAGMNFARLNFAHGTYDSHAILINRLRAVEKKTGEPLAILQDLQGPRIRIGSLRSGGITVKTNQEVFFNTAKKKFISGEIPVDHPELHKFLRKRQRILVDDGRIEFVVTEVNGSKITAKVVQEGVIHSHKGINLPDSLIKLPALSQKDRRDLRFGIKMGVDAIGLSFVSSAKDIKEARLLINEILEAEKIPLRPIAIIAKIETKEAIKNIRSIIIASDGVMVARGDLGLELPTGEVPVIQKKIIDEANRQAKPVIVATQLLNSMQTSRRPTRAEASDVANAVIDHADALLLTNETATGVFPILAVKTMTDIIISTEKSVYDDIALPPLHFRGLPIDGAIADTVKLLSDEVTIAAVVTATKRGLTARLLSHVRPLPMVIVGTENQDTSRQLSLSWGIKPVVMTPFPLNTKELQERLILYIKDEKIAKKGQKIIVVAGEPIGLAEHVSTVEVRTI</sequence>
<accession>A0A1F6N941</accession>
<dbReference type="SUPFAM" id="SSF50800">
    <property type="entry name" value="PK beta-barrel domain-like"/>
    <property type="match status" value="1"/>
</dbReference>
<dbReference type="SUPFAM" id="SSF52935">
    <property type="entry name" value="PK C-terminal domain-like"/>
    <property type="match status" value="1"/>
</dbReference>
<dbReference type="InterPro" id="IPR015795">
    <property type="entry name" value="Pyrv_Knase_C"/>
</dbReference>